<evidence type="ECO:0000313" key="1">
    <source>
        <dbReference type="EMBL" id="KAJ8881193.1"/>
    </source>
</evidence>
<sequence>MFTLRSLDENCLCRNDDLISCSSDVAGDWPGSGEHMRKYGLGRWRQAKGGGQELDSTRKYDRRREQERVRSIAHRKAGLLIVVSAFSEVALSTKTTMRFANDVLVLSATPVKGEYRGQRREHEDWWKVEVLRGDHTNKCACGQVMAPRGQEIQSYVSVTDTCDIPAMPIYGVSPSDQEGRCSSCGQTPYALAPTYLWKGTLRRCDRSRLLRRCHCRQAKLLAAAHDLQDTLACDQSAFE</sequence>
<reference evidence="1 2" key="1">
    <citation type="submission" date="2023-02" db="EMBL/GenBank/DDBJ databases">
        <title>LHISI_Scaffold_Assembly.</title>
        <authorList>
            <person name="Stuart O.P."/>
            <person name="Cleave R."/>
            <person name="Magrath M.J.L."/>
            <person name="Mikheyev A.S."/>
        </authorList>
    </citation>
    <scope>NUCLEOTIDE SEQUENCE [LARGE SCALE GENOMIC DNA]</scope>
    <source>
        <strain evidence="1">Daus_M_001</strain>
        <tissue evidence="1">Leg muscle</tissue>
    </source>
</reference>
<gene>
    <name evidence="1" type="ORF">PR048_017666</name>
</gene>
<protein>
    <submittedName>
        <fullName evidence="1">Uncharacterized protein</fullName>
    </submittedName>
</protein>
<comment type="caution">
    <text evidence="1">The sequence shown here is derived from an EMBL/GenBank/DDBJ whole genome shotgun (WGS) entry which is preliminary data.</text>
</comment>
<dbReference type="EMBL" id="JARBHB010000006">
    <property type="protein sequence ID" value="KAJ8881193.1"/>
    <property type="molecule type" value="Genomic_DNA"/>
</dbReference>
<keyword evidence="2" id="KW-1185">Reference proteome</keyword>
<organism evidence="1 2">
    <name type="scientific">Dryococelus australis</name>
    <dbReference type="NCBI Taxonomy" id="614101"/>
    <lineage>
        <taxon>Eukaryota</taxon>
        <taxon>Metazoa</taxon>
        <taxon>Ecdysozoa</taxon>
        <taxon>Arthropoda</taxon>
        <taxon>Hexapoda</taxon>
        <taxon>Insecta</taxon>
        <taxon>Pterygota</taxon>
        <taxon>Neoptera</taxon>
        <taxon>Polyneoptera</taxon>
        <taxon>Phasmatodea</taxon>
        <taxon>Verophasmatodea</taxon>
        <taxon>Anareolatae</taxon>
        <taxon>Phasmatidae</taxon>
        <taxon>Eurycanthinae</taxon>
        <taxon>Dryococelus</taxon>
    </lineage>
</organism>
<name>A0ABQ9HA78_9NEOP</name>
<evidence type="ECO:0000313" key="2">
    <source>
        <dbReference type="Proteomes" id="UP001159363"/>
    </source>
</evidence>
<dbReference type="Proteomes" id="UP001159363">
    <property type="component" value="Chromosome 5"/>
</dbReference>
<accession>A0ABQ9HA78</accession>
<proteinExistence type="predicted"/>